<dbReference type="AlphaFoldDB" id="Q53IP5"/>
<protein>
    <submittedName>
        <fullName evidence="1">Putative transcription factor</fullName>
    </submittedName>
</protein>
<sequence>MRVSLLSRYVRAHMRAHTSLLSLTYTLYITLHIVSLSASLCDITQRSSLSSLHTHLCVREICVCMSCSRVACVVCVVRDTQCIYYPLTHTPDSLSYLPRVSLSRLSLLSC</sequence>
<dbReference type="EMBL" id="AJ698903">
    <property type="protein sequence ID" value="CAG28682.1"/>
    <property type="molecule type" value="mRNA"/>
</dbReference>
<proteinExistence type="evidence at transcript level"/>
<accession>Q53IP5</accession>
<organism evidence="1">
    <name type="scientific">Fusarium fujikuroi</name>
    <name type="common">Bakanae and foot rot disease fungus</name>
    <name type="synonym">Gibberella fujikuroi</name>
    <dbReference type="NCBI Taxonomy" id="5127"/>
    <lineage>
        <taxon>Eukaryota</taxon>
        <taxon>Fungi</taxon>
        <taxon>Dikarya</taxon>
        <taxon>Ascomycota</taxon>
        <taxon>Pezizomycotina</taxon>
        <taxon>Sordariomycetes</taxon>
        <taxon>Hypocreomycetidae</taxon>
        <taxon>Hypocreales</taxon>
        <taxon>Nectriaceae</taxon>
        <taxon>Fusarium</taxon>
        <taxon>Fusarium fujikuroi species complex</taxon>
    </lineage>
</organism>
<evidence type="ECO:0000313" key="1">
    <source>
        <dbReference type="EMBL" id="CAG28682.1"/>
    </source>
</evidence>
<reference evidence="1" key="1">
    <citation type="submission" date="2004-04" db="EMBL/GenBank/DDBJ databases">
        <title>Deletion of the Gibberella fujikuroi glutamine synthetase gene has significant impact on transcriptional control of primary and secondary metabolism.</title>
        <authorList>
            <person name="Teichert S."/>
            <person name="Schoenig B."/>
            <person name="Richter S."/>
            <person name="Tudzynski B."/>
        </authorList>
    </citation>
    <scope>NUCLEOTIDE SEQUENCE</scope>
    <source>
        <strain evidence="1">M567</strain>
    </source>
</reference>
<feature type="non-terminal residue" evidence="1">
    <location>
        <position position="110"/>
    </location>
</feature>
<name>Q53IP5_FUSFU</name>